<dbReference type="EMBL" id="GBRH01196600">
    <property type="protein sequence ID" value="JAE01296.1"/>
    <property type="molecule type" value="Transcribed_RNA"/>
</dbReference>
<organism evidence="1">
    <name type="scientific">Arundo donax</name>
    <name type="common">Giant reed</name>
    <name type="synonym">Donax arundinaceus</name>
    <dbReference type="NCBI Taxonomy" id="35708"/>
    <lineage>
        <taxon>Eukaryota</taxon>
        <taxon>Viridiplantae</taxon>
        <taxon>Streptophyta</taxon>
        <taxon>Embryophyta</taxon>
        <taxon>Tracheophyta</taxon>
        <taxon>Spermatophyta</taxon>
        <taxon>Magnoliopsida</taxon>
        <taxon>Liliopsida</taxon>
        <taxon>Poales</taxon>
        <taxon>Poaceae</taxon>
        <taxon>PACMAD clade</taxon>
        <taxon>Arundinoideae</taxon>
        <taxon>Arundineae</taxon>
        <taxon>Arundo</taxon>
    </lineage>
</organism>
<proteinExistence type="predicted"/>
<accession>A0A0A9ETT1</accession>
<reference evidence="1" key="1">
    <citation type="submission" date="2014-09" db="EMBL/GenBank/DDBJ databases">
        <authorList>
            <person name="Magalhaes I.L.F."/>
            <person name="Oliveira U."/>
            <person name="Santos F.R."/>
            <person name="Vidigal T.H.D.A."/>
            <person name="Brescovit A.D."/>
            <person name="Santos A.J."/>
        </authorList>
    </citation>
    <scope>NUCLEOTIDE SEQUENCE</scope>
    <source>
        <tissue evidence="1">Shoot tissue taken approximately 20 cm above the soil surface</tissue>
    </source>
</reference>
<name>A0A0A9ETT1_ARUDO</name>
<dbReference type="AlphaFoldDB" id="A0A0A9ETT1"/>
<reference evidence="1" key="2">
    <citation type="journal article" date="2015" name="Data Brief">
        <title>Shoot transcriptome of the giant reed, Arundo donax.</title>
        <authorList>
            <person name="Barrero R.A."/>
            <person name="Guerrero F.D."/>
            <person name="Moolhuijzen P."/>
            <person name="Goolsby J.A."/>
            <person name="Tidwell J."/>
            <person name="Bellgard S.E."/>
            <person name="Bellgard M.I."/>
        </authorList>
    </citation>
    <scope>NUCLEOTIDE SEQUENCE</scope>
    <source>
        <tissue evidence="1">Shoot tissue taken approximately 20 cm above the soil surface</tissue>
    </source>
</reference>
<protein>
    <submittedName>
        <fullName evidence="1">Uncharacterized protein</fullName>
    </submittedName>
</protein>
<sequence>MHCKCSCIHCGNKPPNHDDYSGTASK</sequence>
<evidence type="ECO:0000313" key="1">
    <source>
        <dbReference type="EMBL" id="JAE01296.1"/>
    </source>
</evidence>